<gene>
    <name evidence="2" type="ORF">VA596_47800</name>
</gene>
<dbReference type="InterPro" id="IPR011059">
    <property type="entry name" value="Metal-dep_hydrolase_composite"/>
</dbReference>
<dbReference type="PANTHER" id="PTHR43135:SF3">
    <property type="entry name" value="ALPHA-D-RIBOSE 1-METHYLPHOSPHONATE 5-TRIPHOSPHATE DIPHOSPHATASE"/>
    <property type="match status" value="1"/>
</dbReference>
<evidence type="ECO:0000313" key="3">
    <source>
        <dbReference type="Proteomes" id="UP001304298"/>
    </source>
</evidence>
<dbReference type="EMBL" id="JAYFSI010000021">
    <property type="protein sequence ID" value="MEA5367306.1"/>
    <property type="molecule type" value="Genomic_DNA"/>
</dbReference>
<evidence type="ECO:0000313" key="2">
    <source>
        <dbReference type="EMBL" id="MEA5367306.1"/>
    </source>
</evidence>
<proteinExistence type="predicted"/>
<accession>A0ABU5RLX8</accession>
<evidence type="ECO:0000259" key="1">
    <source>
        <dbReference type="Pfam" id="PF01979"/>
    </source>
</evidence>
<dbReference type="InterPro" id="IPR006680">
    <property type="entry name" value="Amidohydro-rel"/>
</dbReference>
<feature type="domain" description="Amidohydrolase-related" evidence="1">
    <location>
        <begin position="350"/>
        <end position="448"/>
    </location>
</feature>
<dbReference type="InterPro" id="IPR032466">
    <property type="entry name" value="Metal_Hydrolase"/>
</dbReference>
<dbReference type="SUPFAM" id="SSF51556">
    <property type="entry name" value="Metallo-dependent hydrolases"/>
    <property type="match status" value="1"/>
</dbReference>
<comment type="caution">
    <text evidence="2">The sequence shown here is derived from an EMBL/GenBank/DDBJ whole genome shotgun (WGS) entry which is preliminary data.</text>
</comment>
<protein>
    <submittedName>
        <fullName evidence="2">Amidohydrolase family protein</fullName>
    </submittedName>
</protein>
<keyword evidence="3" id="KW-1185">Reference proteome</keyword>
<dbReference type="Proteomes" id="UP001304298">
    <property type="component" value="Unassembled WGS sequence"/>
</dbReference>
<organism evidence="2 3">
    <name type="scientific">Amycolatopsis heterodermiae</name>
    <dbReference type="NCBI Taxonomy" id="3110235"/>
    <lineage>
        <taxon>Bacteria</taxon>
        <taxon>Bacillati</taxon>
        <taxon>Actinomycetota</taxon>
        <taxon>Actinomycetes</taxon>
        <taxon>Pseudonocardiales</taxon>
        <taxon>Pseudonocardiaceae</taxon>
        <taxon>Amycolatopsis</taxon>
    </lineage>
</organism>
<reference evidence="2 3" key="1">
    <citation type="submission" date="2023-12" db="EMBL/GenBank/DDBJ databases">
        <title>Amycolatopsis sp. V23-08.</title>
        <authorList>
            <person name="Somphong A."/>
        </authorList>
    </citation>
    <scope>NUCLEOTIDE SEQUENCE [LARGE SCALE GENOMIC DNA]</scope>
    <source>
        <strain evidence="2 3">V23-08</strain>
    </source>
</reference>
<dbReference type="RefSeq" id="WP_323337202.1">
    <property type="nucleotide sequence ID" value="NZ_JAYFSI010000021.1"/>
</dbReference>
<dbReference type="PANTHER" id="PTHR43135">
    <property type="entry name" value="ALPHA-D-RIBOSE 1-METHYLPHOSPHONATE 5-TRIPHOSPHATE DIPHOSPHATASE"/>
    <property type="match status" value="1"/>
</dbReference>
<name>A0ABU5RLX8_9PSEU</name>
<dbReference type="Gene3D" id="2.30.40.10">
    <property type="entry name" value="Urease, subunit C, domain 1"/>
    <property type="match status" value="2"/>
</dbReference>
<dbReference type="InterPro" id="IPR051781">
    <property type="entry name" value="Metallo-dep_Hydrolase"/>
</dbReference>
<dbReference type="SUPFAM" id="SSF51338">
    <property type="entry name" value="Composite domain of metallo-dependent hydrolases"/>
    <property type="match status" value="1"/>
</dbReference>
<sequence length="468" mass="49894">MTTRLLLTRATVVDPRDGGLSPSTDVLIEDGRILDVRPGIEADAERVDASGTHVVPGYNDMHAHPLGQADPATTLELMLAHGITGFRQMAGSIDLLRRRAAGKLGFPEASPALLATPGPLLTPANASTVDQAVAAIREQHAEGADFIKAGLVTRDVFFDAQAEARRLGLPLAGHLPAGIDVEKASRGGMKSIEHLGPGVALFACCSGDHDHIRETAAAGGPQLKLPPFKIPFLDRIMDRVLRKLVINPINVSKPADIANLSHAVGTFDRDRAQVLAERFAADGTWQVPTLIRIKTQELCDSPAFAEDPDLAYITPATRRAWRAAAAKFAEFPADARATFTEAYARQLELTKLFDDAGVKMLAGTDSSGAAWVIPGAALHREFEEFARAGLTPLRVLQLTTTLPAEFLGTTDTMGTVEPGKNADLVLLTENPLTDVRHLSQIAGVVRAGRHYSAADLAARKKKLAGSVP</sequence>
<dbReference type="Pfam" id="PF01979">
    <property type="entry name" value="Amidohydro_1"/>
    <property type="match status" value="1"/>
</dbReference>
<dbReference type="Gene3D" id="3.20.20.140">
    <property type="entry name" value="Metal-dependent hydrolases"/>
    <property type="match status" value="2"/>
</dbReference>